<accession>A0AAU7P186</accession>
<sequence>MNDLLPKTRKILNSYEPFKKDVLYYQQENRVRGVLLWKVWEYVDAARALIAKSGPISQADMQLC</sequence>
<organism evidence="2 3">
    <name type="scientific">Methylomarinum roseum</name>
    <dbReference type="NCBI Taxonomy" id="3067653"/>
    <lineage>
        <taxon>Bacteria</taxon>
        <taxon>Pseudomonadati</taxon>
        <taxon>Pseudomonadota</taxon>
        <taxon>Gammaproteobacteria</taxon>
        <taxon>Methylococcales</taxon>
        <taxon>Methylococcaceae</taxon>
        <taxon>Methylomarinum</taxon>
    </lineage>
</organism>
<dbReference type="KEGG" id="mech:Q9L42_013245"/>
<protein>
    <recommendedName>
        <fullName evidence="1">Mitochondrial apoptosis-inducing factor C-terminal domain-containing protein</fullName>
    </recommendedName>
</protein>
<dbReference type="InterPro" id="IPR029324">
    <property type="entry name" value="AIF_C"/>
</dbReference>
<dbReference type="GO" id="GO:0046983">
    <property type="term" value="F:protein dimerization activity"/>
    <property type="evidence" value="ECO:0007669"/>
    <property type="project" value="InterPro"/>
</dbReference>
<proteinExistence type="predicted"/>
<gene>
    <name evidence="2" type="ORF">Q9L42_013245</name>
</gene>
<dbReference type="Pfam" id="PF14721">
    <property type="entry name" value="AIF_C"/>
    <property type="match status" value="1"/>
</dbReference>
<keyword evidence="3" id="KW-1185">Reference proteome</keyword>
<evidence type="ECO:0000313" key="2">
    <source>
        <dbReference type="EMBL" id="XBS22581.1"/>
    </source>
</evidence>
<dbReference type="Proteomes" id="UP001225378">
    <property type="component" value="Chromosome"/>
</dbReference>
<dbReference type="InterPro" id="IPR016156">
    <property type="entry name" value="FAD/NAD-linked_Rdtase_dimer_sf"/>
</dbReference>
<dbReference type="Gene3D" id="3.30.390.30">
    <property type="match status" value="1"/>
</dbReference>
<dbReference type="RefSeq" id="WP_349432757.1">
    <property type="nucleotide sequence ID" value="NZ_CP157743.1"/>
</dbReference>
<reference evidence="2 3" key="1">
    <citation type="journal article" date="2024" name="Microbiology">
        <title>Methylomarinum rosea sp. nov., a novel halophilic methanotrophic bacterium from the hypersaline Lake Elton.</title>
        <authorList>
            <person name="Suleimanov R.Z."/>
            <person name="Oshkin I.Y."/>
            <person name="Danilova O.V."/>
            <person name="Suzina N.E."/>
            <person name="Dedysh S.N."/>
        </authorList>
    </citation>
    <scope>NUCLEOTIDE SEQUENCE [LARGE SCALE GENOMIC DNA]</scope>
    <source>
        <strain evidence="2 3">Ch1-1</strain>
    </source>
</reference>
<dbReference type="SUPFAM" id="SSF55424">
    <property type="entry name" value="FAD/NAD-linked reductases, dimerisation (C-terminal) domain"/>
    <property type="match status" value="1"/>
</dbReference>
<evidence type="ECO:0000259" key="1">
    <source>
        <dbReference type="Pfam" id="PF14721"/>
    </source>
</evidence>
<name>A0AAU7P186_9GAMM</name>
<dbReference type="EMBL" id="CP157743">
    <property type="protein sequence ID" value="XBS22581.1"/>
    <property type="molecule type" value="Genomic_DNA"/>
</dbReference>
<evidence type="ECO:0000313" key="3">
    <source>
        <dbReference type="Proteomes" id="UP001225378"/>
    </source>
</evidence>
<feature type="domain" description="Mitochondrial apoptosis-inducing factor C-terminal" evidence="1">
    <location>
        <begin position="13"/>
        <end position="51"/>
    </location>
</feature>
<dbReference type="AlphaFoldDB" id="A0AAU7P186"/>